<dbReference type="EMBL" id="JAAMPJ010000001">
    <property type="protein sequence ID" value="NGY58388.1"/>
    <property type="molecule type" value="Genomic_DNA"/>
</dbReference>
<sequence length="126" mass="13848">MRTTPTSAATLRRRSIAAVIITVLLALVGGTTPALAAPQPTPVLQQQQSSANDPVDEEYEFYQQLVQDIAEHAEDVEVRDAAKAAERKRAEATENRRKVEEWARTGGPNVKVQAQRVEAVRKRDGS</sequence>
<feature type="compositionally biased region" description="Basic and acidic residues" evidence="1">
    <location>
        <begin position="86"/>
        <end position="103"/>
    </location>
</feature>
<evidence type="ECO:0000313" key="4">
    <source>
        <dbReference type="Proteomes" id="UP000481360"/>
    </source>
</evidence>
<evidence type="ECO:0000256" key="2">
    <source>
        <dbReference type="SAM" id="SignalP"/>
    </source>
</evidence>
<proteinExistence type="predicted"/>
<evidence type="ECO:0000313" key="3">
    <source>
        <dbReference type="EMBL" id="NGY58388.1"/>
    </source>
</evidence>
<name>A0A7C9RMR4_9PSEU</name>
<accession>A0A7C9RMR4</accession>
<feature type="compositionally biased region" description="Low complexity" evidence="1">
    <location>
        <begin position="34"/>
        <end position="48"/>
    </location>
</feature>
<feature type="signal peptide" evidence="2">
    <location>
        <begin position="1"/>
        <end position="36"/>
    </location>
</feature>
<dbReference type="AlphaFoldDB" id="A0A7C9RMR4"/>
<feature type="region of interest" description="Disordered" evidence="1">
    <location>
        <begin position="86"/>
        <end position="107"/>
    </location>
</feature>
<protein>
    <submittedName>
        <fullName evidence="3">DUF4179 domain-containing protein</fullName>
    </submittedName>
</protein>
<reference evidence="3 4" key="1">
    <citation type="submission" date="2020-03" db="EMBL/GenBank/DDBJ databases">
        <title>Isolation and identification of active actinomycetes.</title>
        <authorList>
            <person name="Sun X."/>
        </authorList>
    </citation>
    <scope>NUCLEOTIDE SEQUENCE [LARGE SCALE GENOMIC DNA]</scope>
    <source>
        <strain evidence="3 4">NEAU-D13</strain>
    </source>
</reference>
<dbReference type="Proteomes" id="UP000481360">
    <property type="component" value="Unassembled WGS sequence"/>
</dbReference>
<dbReference type="RefSeq" id="WP_166044434.1">
    <property type="nucleotide sequence ID" value="NZ_JAAMPJ010000001.1"/>
</dbReference>
<comment type="caution">
    <text evidence="3">The sequence shown here is derived from an EMBL/GenBank/DDBJ whole genome shotgun (WGS) entry which is preliminary data.</text>
</comment>
<evidence type="ECO:0000256" key="1">
    <source>
        <dbReference type="SAM" id="MobiDB-lite"/>
    </source>
</evidence>
<feature type="chain" id="PRO_5028866973" evidence="2">
    <location>
        <begin position="37"/>
        <end position="126"/>
    </location>
</feature>
<keyword evidence="2" id="KW-0732">Signal</keyword>
<organism evidence="3 4">
    <name type="scientific">Lentzea alba</name>
    <dbReference type="NCBI Taxonomy" id="2714351"/>
    <lineage>
        <taxon>Bacteria</taxon>
        <taxon>Bacillati</taxon>
        <taxon>Actinomycetota</taxon>
        <taxon>Actinomycetes</taxon>
        <taxon>Pseudonocardiales</taxon>
        <taxon>Pseudonocardiaceae</taxon>
        <taxon>Lentzea</taxon>
    </lineage>
</organism>
<feature type="region of interest" description="Disordered" evidence="1">
    <location>
        <begin position="34"/>
        <end position="55"/>
    </location>
</feature>
<keyword evidence="4" id="KW-1185">Reference proteome</keyword>
<gene>
    <name evidence="3" type="ORF">G7043_05490</name>
</gene>